<dbReference type="Gene3D" id="2.60.120.260">
    <property type="entry name" value="Galactose-binding domain-like"/>
    <property type="match status" value="3"/>
</dbReference>
<dbReference type="Pfam" id="PF17963">
    <property type="entry name" value="Big_9"/>
    <property type="match status" value="1"/>
</dbReference>
<evidence type="ECO:0000259" key="3">
    <source>
        <dbReference type="PROSITE" id="PS51820"/>
    </source>
</evidence>
<gene>
    <name evidence="4" type="ORF">CUN49_09550</name>
</gene>
<feature type="compositionally biased region" description="Polar residues" evidence="1">
    <location>
        <begin position="93"/>
        <end position="105"/>
    </location>
</feature>
<proteinExistence type="predicted"/>
<comment type="caution">
    <text evidence="4">The sequence shown here is derived from an EMBL/GenBank/DDBJ whole genome shotgun (WGS) entry which is preliminary data.</text>
</comment>
<protein>
    <recommendedName>
        <fullName evidence="3">PA14 domain-containing protein</fullName>
    </recommendedName>
</protein>
<feature type="region of interest" description="Disordered" evidence="1">
    <location>
        <begin position="93"/>
        <end position="135"/>
    </location>
</feature>
<dbReference type="EMBL" id="PGTM01000128">
    <property type="protein sequence ID" value="PJF35641.1"/>
    <property type="molecule type" value="Genomic_DNA"/>
</dbReference>
<dbReference type="Gene3D" id="2.60.120.200">
    <property type="match status" value="1"/>
</dbReference>
<feature type="compositionally biased region" description="Low complexity" evidence="1">
    <location>
        <begin position="106"/>
        <end position="117"/>
    </location>
</feature>
<organism evidence="4 5">
    <name type="scientific">Candidatus Thermofonsia Clade 1 bacterium</name>
    <dbReference type="NCBI Taxonomy" id="2364210"/>
    <lineage>
        <taxon>Bacteria</taxon>
        <taxon>Bacillati</taxon>
        <taxon>Chloroflexota</taxon>
        <taxon>Candidatus Thermofontia</taxon>
        <taxon>Candidatus Thermofonsia Clade 1</taxon>
    </lineage>
</organism>
<accession>A0A2M8PDL0</accession>
<name>A0A2M8PDL0_9CHLR</name>
<keyword evidence="2" id="KW-0812">Transmembrane</keyword>
<dbReference type="PROSITE" id="PS51820">
    <property type="entry name" value="PA14"/>
    <property type="match status" value="1"/>
</dbReference>
<dbReference type="Proteomes" id="UP000229681">
    <property type="component" value="Unassembled WGS sequence"/>
</dbReference>
<dbReference type="Gene3D" id="2.60.40.3440">
    <property type="match status" value="1"/>
</dbReference>
<feature type="domain" description="PA14" evidence="3">
    <location>
        <begin position="1000"/>
        <end position="1202"/>
    </location>
</feature>
<feature type="compositionally biased region" description="Pro residues" evidence="1">
    <location>
        <begin position="118"/>
        <end position="132"/>
    </location>
</feature>
<dbReference type="SUPFAM" id="SSF49899">
    <property type="entry name" value="Concanavalin A-like lectins/glucanases"/>
    <property type="match status" value="2"/>
</dbReference>
<keyword evidence="2" id="KW-1133">Transmembrane helix</keyword>
<dbReference type="InterPro" id="IPR037524">
    <property type="entry name" value="PA14/GLEYA"/>
</dbReference>
<keyword evidence="2" id="KW-0472">Membrane</keyword>
<sequence length="1789" mass="199400">MKPFQIKRKTARGQSLVEYALIVVLVVAAIALAFALVPLENAISNVFDEAIAGVLNLTVTPRSTLNQTEFWRLVTEVASITPQTRIAATNTVPAGAQPTFTPTRLPTNTPEPTVTGTPPTPTNTPTQRPPATPSDQEFSYPFYDAGDRLGAWHVGFTNVINRTALWTVEYFNGPTDANWFPGIPASTEYLFWPQDIDQTWAGVPNGSILNPDNWSVRYSATIPLENFNYQIRLRSKSLARVIINGVTVAQITQDTGSLERSVVTDYAGAVGTADVRIEMRDISGEASISVVFNRLADRGTCDWRLSNVQPHSVPSQYADSIGSYAVDSDCHLRLRGFISIPDTATPRLVFWERWALSTQDATYVGIRDYDDPNAAWVWMTVNTGANSNMNWKRRVYNMMDFNGTDWRGKRIEIAFRVESVDANVADGWYIDDIAIENDTTRLYTIGFSDPVDNPAISLANWLNECSWQLTTTKKYAGASAWASNPGTNYQNNADCALTLNGLVDLTAYSATSPETLELSFYSDVALASVTDRVVVEWAPEGSDTWTALRPFGSADNFVAQAITAPWRQVSVRLNEQKGLRFRLRFRLISDNDGNTAAGWFIDNIELRERTVTVLGIPFDEPFNDTNRWILSGAWGLTSGTGAPNRSAPSALADSPGIGVTYVVPSETTAELNPAIMLIGSSKPVLTFWTYWQAASANLYVEISTNDGETWTDVWRKIVGGSGYDDVEAQLAWQRVKVDLSAYNTAVIRLRFRIQAVGGMPDDGWYIDDLRIAEDETNVYALAAGPLLESFENDDAILEWFNGGTWQITDEHGRNNTKAWSDSPASIYIKPSRSVLEPRYGIDLRGTTKPTLYFWTRFDLNTSDQLLVEASRDNGFTWSNVLWNNISGDIIEWVNLGWHRVQVDLTPFIQTEPTDPPLRLRFRLQALNTMPSADGWYIDDFTLYDRSLMPEFGQNLSDPFDDFRNWIVEGDWTTVPDQFTGWEYQPASFVPQPLMLSGMTEPTTNWIGDYWHTPPPTASGQTARVAIWGWPAGSNVNIPTTSPNIARDTSVGEINFDYSQNLEQLPYPDTVTQWFVSGLANHEWYIMRWQRRYRVTQPGEYMLRLRFAGGARLYINDVLQTPRGDLPKPYWTVGAVATQPWSVDPDVRSHFYTYTFNSGVDYDIRVEYYHTTAAQSGGGRIEFSIAERSSIARTSAPGQPYSTFHRTSIILNGYLNIPAGKVGNIRYNERFSFTDEDYGKVYYSLDEGFTWTEVTPMRRSKNNPQGGSWSLGSLQDWVDTSFLITDTSGGRFSTPQRVLVKFELDSRTNSAVDDGWWLDNFQFTATDSIANMPPVSTNAVISTVTNTQGAAIPYVEDQPGDTHTFTVLTQPVRGTAGVSTGGSQLIYQPPSEWTGTVSFTYRATDQGGLSRIGTAIVYVRPYFFRGVNIGTWDSSQTPEVTINGRLWNNMSTGQAWSDQATETFNSSLTITPPQDANTTTMLRSCIRANSDVNAQVGINNIPEGIYSVYVWTVETNTTSQTFDLHFGWNPDVRWVNDHNNPLGQFTRHGPLNIVHAGGSMHVRFPGNGTNRRGCIAGVEIWRGADPENWSSADIGWTISSSRVNGKGSTTFVNASTISVTGSGQDIWETEDGFRYTWLYEMGNVEIVARVVFNQISTSDWNKAGLMIRGGPHRSRAHASIVYTNANSPTDAGRVSFQRRRWWGNTSESTTTGDVTSSINQPVWLKLVRESTSYTAFYSLDGVNWTQVGSAVTIDGGNIYDSDFMIGLAVTSHLDGQFATATFDNIQIIRR</sequence>
<evidence type="ECO:0000256" key="2">
    <source>
        <dbReference type="SAM" id="Phobius"/>
    </source>
</evidence>
<evidence type="ECO:0000313" key="5">
    <source>
        <dbReference type="Proteomes" id="UP000229681"/>
    </source>
</evidence>
<evidence type="ECO:0000256" key="1">
    <source>
        <dbReference type="SAM" id="MobiDB-lite"/>
    </source>
</evidence>
<dbReference type="InterPro" id="IPR013320">
    <property type="entry name" value="ConA-like_dom_sf"/>
</dbReference>
<reference evidence="4 5" key="1">
    <citation type="submission" date="2017-11" db="EMBL/GenBank/DDBJ databases">
        <title>Evolution of Phototrophy in the Chloroflexi Phylum Driven by Horizontal Gene Transfer.</title>
        <authorList>
            <person name="Ward L.M."/>
            <person name="Hemp J."/>
            <person name="Shih P.M."/>
            <person name="Mcglynn S.E."/>
            <person name="Fischer W."/>
        </authorList>
    </citation>
    <scope>NUCLEOTIDE SEQUENCE [LARGE SCALE GENOMIC DNA]</scope>
    <source>
        <strain evidence="4">JP3_13</strain>
    </source>
</reference>
<feature type="transmembrane region" description="Helical" evidence="2">
    <location>
        <begin position="16"/>
        <end position="37"/>
    </location>
</feature>
<evidence type="ECO:0000313" key="4">
    <source>
        <dbReference type="EMBL" id="PJF35641.1"/>
    </source>
</evidence>